<dbReference type="Pfam" id="PF09828">
    <property type="entry name" value="ChrB_C"/>
    <property type="match status" value="1"/>
</dbReference>
<dbReference type="Proteomes" id="UP000075755">
    <property type="component" value="Chromosome"/>
</dbReference>
<name>A0AAC8YN15_AMIAI</name>
<dbReference type="Proteomes" id="UP000577697">
    <property type="component" value="Unassembled WGS sequence"/>
</dbReference>
<dbReference type="PROSITE" id="PS50206">
    <property type="entry name" value="RHODANESE_3"/>
    <property type="match status" value="1"/>
</dbReference>
<dbReference type="InterPro" id="IPR001763">
    <property type="entry name" value="Rhodanese-like_dom"/>
</dbReference>
<reference evidence="3 5" key="2">
    <citation type="submission" date="2020-08" db="EMBL/GenBank/DDBJ databases">
        <title>Genomic Encyclopedia of Type Strains, Phase IV (KMG-IV): sequencing the most valuable type-strain genomes for metagenomic binning, comparative biology and taxonomic classification.</title>
        <authorList>
            <person name="Goeker M."/>
        </authorList>
    </citation>
    <scope>NUCLEOTIDE SEQUENCE [LARGE SCALE GENOMIC DNA]</scope>
    <source>
        <strain evidence="3 5">DSM 10368</strain>
    </source>
</reference>
<dbReference type="EMBL" id="CP015005">
    <property type="protein sequence ID" value="AMS41347.1"/>
    <property type="molecule type" value="Genomic_DNA"/>
</dbReference>
<evidence type="ECO:0000313" key="5">
    <source>
        <dbReference type="Proteomes" id="UP000577697"/>
    </source>
</evidence>
<dbReference type="InterPro" id="IPR018634">
    <property type="entry name" value="ChrB_C"/>
</dbReference>
<organism evidence="2 4">
    <name type="scientific">Aminobacter aminovorans</name>
    <name type="common">Chelatobacter heintzii</name>
    <dbReference type="NCBI Taxonomy" id="83263"/>
    <lineage>
        <taxon>Bacteria</taxon>
        <taxon>Pseudomonadati</taxon>
        <taxon>Pseudomonadota</taxon>
        <taxon>Alphaproteobacteria</taxon>
        <taxon>Hyphomicrobiales</taxon>
        <taxon>Phyllobacteriaceae</taxon>
        <taxon>Aminobacter</taxon>
    </lineage>
</organism>
<keyword evidence="5" id="KW-1185">Reference proteome</keyword>
<evidence type="ECO:0000259" key="1">
    <source>
        <dbReference type="PROSITE" id="PS50206"/>
    </source>
</evidence>
<evidence type="ECO:0000313" key="4">
    <source>
        <dbReference type="Proteomes" id="UP000075755"/>
    </source>
</evidence>
<accession>A0AAC8YN15</accession>
<dbReference type="KEGG" id="aak:AA2016_2421"/>
<gene>
    <name evidence="2" type="ORF">AA2016_2421</name>
    <name evidence="3" type="ORF">FHS67_004248</name>
</gene>
<dbReference type="Pfam" id="PF00581">
    <property type="entry name" value="Rhodanese"/>
    <property type="match status" value="1"/>
</dbReference>
<dbReference type="SUPFAM" id="SSF52821">
    <property type="entry name" value="Rhodanese/Cell cycle control phosphatase"/>
    <property type="match status" value="1"/>
</dbReference>
<feature type="domain" description="Rhodanese" evidence="1">
    <location>
        <begin position="21"/>
        <end position="106"/>
    </location>
</feature>
<dbReference type="Gene3D" id="3.40.250.10">
    <property type="entry name" value="Rhodanese-like domain"/>
    <property type="match status" value="1"/>
</dbReference>
<dbReference type="InterPro" id="IPR036873">
    <property type="entry name" value="Rhodanese-like_dom_sf"/>
</dbReference>
<dbReference type="SMART" id="SM00450">
    <property type="entry name" value="RHOD"/>
    <property type="match status" value="1"/>
</dbReference>
<dbReference type="EMBL" id="JACICB010000016">
    <property type="protein sequence ID" value="MBB3707914.1"/>
    <property type="molecule type" value="Genomic_DNA"/>
</dbReference>
<sequence length="270" mass="29528">MPGMISAIKLIHLIGTEKCPLIVDVRRRAAFAAAPTRIAGALWRDHMKVGEWLPQFPAGRSIVVYCAHGHNVSEIGLTKLLAAGADALMLEGGIDAWLAAGGPVVAREAPGLEPGLPWPSEWVTRARPKIDRIACPWLIRRFIDPLAIFHFVSAEWVKDVADETGAIPFDIKDVHYSHRGDDCSFDTLIAEFGLSDPPLLHLARIVRAADTARLDMEPEAAGLLAMSLGLSAIEGDDHAQLERGMTLYDALYGWCRYATQETHNWPAKAV</sequence>
<evidence type="ECO:0000313" key="2">
    <source>
        <dbReference type="EMBL" id="AMS41347.1"/>
    </source>
</evidence>
<evidence type="ECO:0000313" key="3">
    <source>
        <dbReference type="EMBL" id="MBB3707914.1"/>
    </source>
</evidence>
<dbReference type="AlphaFoldDB" id="A0AAC8YN15"/>
<reference evidence="2 4" key="1">
    <citation type="submission" date="2016-03" db="EMBL/GenBank/DDBJ databases">
        <title>Complete genome of Aminobacter aminovorans KCTC 2477.</title>
        <authorList>
            <person name="Kim K.M."/>
        </authorList>
    </citation>
    <scope>NUCLEOTIDE SEQUENCE [LARGE SCALE GENOMIC DNA]</scope>
    <source>
        <strain evidence="2 4">KCTC 2477</strain>
    </source>
</reference>
<protein>
    <submittedName>
        <fullName evidence="2 3">Sulfurtransferase</fullName>
    </submittedName>
</protein>
<proteinExistence type="predicted"/>